<evidence type="ECO:0000256" key="2">
    <source>
        <dbReference type="ARBA" id="ARBA00022884"/>
    </source>
</evidence>
<dbReference type="PROSITE" id="PS50102">
    <property type="entry name" value="RRM"/>
    <property type="match status" value="1"/>
</dbReference>
<evidence type="ECO:0000256" key="3">
    <source>
        <dbReference type="ARBA" id="ARBA00023242"/>
    </source>
</evidence>
<evidence type="ECO:0000256" key="4">
    <source>
        <dbReference type="PROSITE-ProRule" id="PRU00176"/>
    </source>
</evidence>
<sequence length="478" mass="49681">MCADVANSIAKLWGPAFLFPASQGVQGLYYPAHTVQTTGGNMPFPGGCTSGLQNGDTVGIPPLQMKDKDSGQTFSSPVVGVSVGSQAVEQQTQTEPESDPSGTCSMVMVSSGTSCIGVSQGTSTTCTQISNDSSGSGGKHQPKRLHVSNIPFRFRDPDLRAMFGPFGPILDVEIIFNERGSKGFGFVTFAAAADGQRLSFGVVVMFHQPAGAESSIYHNHHHHPRHEMNNIIILHNPQQQLLSIGALKVNNATARVQTKKPLAAGIANGVRLPQLPWSSWITPAHAHAAAAATPLSTSPLVLASRPVRRREGRRVVNKKFMGCVVGAMRGAAMLQRGLSHRLAGVGPAGHQSQLVGANSSAAAIAAAALARQSSLNLNAAAAGLHGLAPGVYYDPFLASAAADPRVQATYAAAASYSAAAAARAAYGAAAPQPGSVAGFLPAGYGRDFPETYLSHNIGPVTGYGTAVYRSGYNRFAPY</sequence>
<dbReference type="OrthoDB" id="5382468at2759"/>
<dbReference type="InterPro" id="IPR012677">
    <property type="entry name" value="Nucleotide-bd_a/b_plait_sf"/>
</dbReference>
<dbReference type="PANTHER" id="PTHR15597">
    <property type="entry name" value="ATAXIN 2-BINDING PROTEIN 1-RELATED"/>
    <property type="match status" value="1"/>
</dbReference>
<dbReference type="EMBL" id="LNIX01000004">
    <property type="protein sequence ID" value="OXA55582.1"/>
    <property type="molecule type" value="Genomic_DNA"/>
</dbReference>
<dbReference type="PANTHER" id="PTHR15597:SF22">
    <property type="entry name" value="RNA-BINDING FOX PROTEIN 1, ISOFORM H"/>
    <property type="match status" value="1"/>
</dbReference>
<keyword evidence="3" id="KW-0539">Nucleus</keyword>
<proteinExistence type="predicted"/>
<evidence type="ECO:0000313" key="6">
    <source>
        <dbReference type="EMBL" id="OXA55582.1"/>
    </source>
</evidence>
<dbReference type="AlphaFoldDB" id="A0A226EDJ0"/>
<dbReference type="InterPro" id="IPR000504">
    <property type="entry name" value="RRM_dom"/>
</dbReference>
<dbReference type="Proteomes" id="UP000198287">
    <property type="component" value="Unassembled WGS sequence"/>
</dbReference>
<dbReference type="GO" id="GO:0000381">
    <property type="term" value="P:regulation of alternative mRNA splicing, via spliceosome"/>
    <property type="evidence" value="ECO:0007669"/>
    <property type="project" value="InterPro"/>
</dbReference>
<dbReference type="Pfam" id="PF00076">
    <property type="entry name" value="RRM_1"/>
    <property type="match status" value="1"/>
</dbReference>
<gene>
    <name evidence="6" type="ORF">Fcan01_09248</name>
</gene>
<protein>
    <submittedName>
        <fullName evidence="6">RNA binding protein fox-1 3</fullName>
    </submittedName>
</protein>
<dbReference type="InterPro" id="IPR047131">
    <property type="entry name" value="RBFOX1-like"/>
</dbReference>
<dbReference type="GO" id="GO:0007399">
    <property type="term" value="P:nervous system development"/>
    <property type="evidence" value="ECO:0007669"/>
    <property type="project" value="InterPro"/>
</dbReference>
<reference evidence="6 7" key="1">
    <citation type="submission" date="2015-12" db="EMBL/GenBank/DDBJ databases">
        <title>The genome of Folsomia candida.</title>
        <authorList>
            <person name="Faddeeva A."/>
            <person name="Derks M.F."/>
            <person name="Anvar Y."/>
            <person name="Smit S."/>
            <person name="Van Straalen N."/>
            <person name="Roelofs D."/>
        </authorList>
    </citation>
    <scope>NUCLEOTIDE SEQUENCE [LARGE SCALE GENOMIC DNA]</scope>
    <source>
        <strain evidence="6 7">VU population</strain>
        <tissue evidence="6">Whole body</tissue>
    </source>
</reference>
<comment type="caution">
    <text evidence="6">The sequence shown here is derived from an EMBL/GenBank/DDBJ whole genome shotgun (WGS) entry which is preliminary data.</text>
</comment>
<dbReference type="GO" id="GO:0003729">
    <property type="term" value="F:mRNA binding"/>
    <property type="evidence" value="ECO:0007669"/>
    <property type="project" value="TreeGrafter"/>
</dbReference>
<dbReference type="Gene3D" id="3.30.70.330">
    <property type="match status" value="1"/>
</dbReference>
<dbReference type="SUPFAM" id="SSF54928">
    <property type="entry name" value="RNA-binding domain, RBD"/>
    <property type="match status" value="1"/>
</dbReference>
<dbReference type="OMA" id="WITPAHA"/>
<dbReference type="STRING" id="158441.A0A226EDJ0"/>
<dbReference type="InterPro" id="IPR035979">
    <property type="entry name" value="RBD_domain_sf"/>
</dbReference>
<name>A0A226EDJ0_FOLCA</name>
<organism evidence="6 7">
    <name type="scientific">Folsomia candida</name>
    <name type="common">Springtail</name>
    <dbReference type="NCBI Taxonomy" id="158441"/>
    <lineage>
        <taxon>Eukaryota</taxon>
        <taxon>Metazoa</taxon>
        <taxon>Ecdysozoa</taxon>
        <taxon>Arthropoda</taxon>
        <taxon>Hexapoda</taxon>
        <taxon>Collembola</taxon>
        <taxon>Entomobryomorpha</taxon>
        <taxon>Isotomoidea</taxon>
        <taxon>Isotomidae</taxon>
        <taxon>Proisotominae</taxon>
        <taxon>Folsomia</taxon>
    </lineage>
</organism>
<keyword evidence="2 4" id="KW-0694">RNA-binding</keyword>
<accession>A0A226EDJ0</accession>
<dbReference type="GO" id="GO:0005634">
    <property type="term" value="C:nucleus"/>
    <property type="evidence" value="ECO:0007669"/>
    <property type="project" value="UniProtKB-SubCell"/>
</dbReference>
<evidence type="ECO:0000313" key="7">
    <source>
        <dbReference type="Proteomes" id="UP000198287"/>
    </source>
</evidence>
<comment type="subcellular location">
    <subcellularLocation>
        <location evidence="1">Nucleus</location>
    </subcellularLocation>
</comment>
<evidence type="ECO:0000256" key="1">
    <source>
        <dbReference type="ARBA" id="ARBA00004123"/>
    </source>
</evidence>
<evidence type="ECO:0000259" key="5">
    <source>
        <dbReference type="PROSITE" id="PS50102"/>
    </source>
</evidence>
<dbReference type="GO" id="GO:0005737">
    <property type="term" value="C:cytoplasm"/>
    <property type="evidence" value="ECO:0007669"/>
    <property type="project" value="TreeGrafter"/>
</dbReference>
<feature type="domain" description="RRM" evidence="5">
    <location>
        <begin position="143"/>
        <end position="197"/>
    </location>
</feature>
<dbReference type="SMART" id="SM00360">
    <property type="entry name" value="RRM"/>
    <property type="match status" value="1"/>
</dbReference>
<keyword evidence="7" id="KW-1185">Reference proteome</keyword>